<organism evidence="3 4">
    <name type="scientific">Ginsengibacter hankyongi</name>
    <dbReference type="NCBI Taxonomy" id="2607284"/>
    <lineage>
        <taxon>Bacteria</taxon>
        <taxon>Pseudomonadati</taxon>
        <taxon>Bacteroidota</taxon>
        <taxon>Chitinophagia</taxon>
        <taxon>Chitinophagales</taxon>
        <taxon>Chitinophagaceae</taxon>
        <taxon>Ginsengibacter</taxon>
    </lineage>
</organism>
<dbReference type="EMBL" id="VYQF01000001">
    <property type="protein sequence ID" value="KAA9040615.1"/>
    <property type="molecule type" value="Genomic_DNA"/>
</dbReference>
<dbReference type="InterPro" id="IPR014729">
    <property type="entry name" value="Rossmann-like_a/b/a_fold"/>
</dbReference>
<proteinExistence type="inferred from homology"/>
<comment type="similarity">
    <text evidence="1">Belongs to the universal stress protein A family.</text>
</comment>
<dbReference type="CDD" id="cd00293">
    <property type="entry name" value="USP-like"/>
    <property type="match status" value="1"/>
</dbReference>
<dbReference type="Gene3D" id="3.40.50.620">
    <property type="entry name" value="HUPs"/>
    <property type="match status" value="2"/>
</dbReference>
<evidence type="ECO:0000256" key="1">
    <source>
        <dbReference type="ARBA" id="ARBA00008791"/>
    </source>
</evidence>
<dbReference type="AlphaFoldDB" id="A0A5J5IHQ3"/>
<evidence type="ECO:0000313" key="4">
    <source>
        <dbReference type="Proteomes" id="UP000326903"/>
    </source>
</evidence>
<feature type="domain" description="UspA" evidence="2">
    <location>
        <begin position="1"/>
        <end position="141"/>
    </location>
</feature>
<name>A0A5J5IHQ3_9BACT</name>
<reference evidence="3 4" key="1">
    <citation type="submission" date="2019-09" db="EMBL/GenBank/DDBJ databases">
        <title>Draft genome sequence of Ginsengibacter sp. BR5-29.</title>
        <authorList>
            <person name="Im W.-T."/>
        </authorList>
    </citation>
    <scope>NUCLEOTIDE SEQUENCE [LARGE SCALE GENOMIC DNA]</scope>
    <source>
        <strain evidence="3 4">BR5-29</strain>
    </source>
</reference>
<dbReference type="RefSeq" id="WP_150412675.1">
    <property type="nucleotide sequence ID" value="NZ_VYQF01000001.1"/>
</dbReference>
<dbReference type="SUPFAM" id="SSF52402">
    <property type="entry name" value="Adenine nucleotide alpha hydrolases-like"/>
    <property type="match status" value="2"/>
</dbReference>
<comment type="caution">
    <text evidence="3">The sequence shown here is derived from an EMBL/GenBank/DDBJ whole genome shotgun (WGS) entry which is preliminary data.</text>
</comment>
<dbReference type="PRINTS" id="PR01438">
    <property type="entry name" value="UNVRSLSTRESS"/>
</dbReference>
<sequence length="275" mass="30394">MKTIIAPTDFSPISINAVNYAADMAFGINAKLILLHVIHLPIMAAELPVSKAIYSDLLDEAETEMAALCDKILQATGNNILVETITVFGFFQQQIKSLCRINKPFAVVMATKGAGATSHLLFGSNTIYAAKNLHCPVIVIPENKKFTGIKNIALASDLKDVSETIHFDYIKNLLKLFDARLDIVCIMKNDSGVHKKEMTGAITFQNQLDKFHPQLHFITSPNIEAGVLEFAKDNKADLLIIIPKKHGLLESLFHKSQSKSFIDHPHIPMLFVTEA</sequence>
<evidence type="ECO:0000313" key="3">
    <source>
        <dbReference type="EMBL" id="KAA9040615.1"/>
    </source>
</evidence>
<protein>
    <submittedName>
        <fullName evidence="3">Universal stress protein</fullName>
    </submittedName>
</protein>
<dbReference type="InterPro" id="IPR006015">
    <property type="entry name" value="Universal_stress_UspA"/>
</dbReference>
<dbReference type="PANTHER" id="PTHR46268:SF22">
    <property type="entry name" value="SENSOR PROTEIN KDPD-RELATED"/>
    <property type="match status" value="1"/>
</dbReference>
<dbReference type="Proteomes" id="UP000326903">
    <property type="component" value="Unassembled WGS sequence"/>
</dbReference>
<dbReference type="InterPro" id="IPR006016">
    <property type="entry name" value="UspA"/>
</dbReference>
<dbReference type="PANTHER" id="PTHR46268">
    <property type="entry name" value="STRESS RESPONSE PROTEIN NHAX"/>
    <property type="match status" value="1"/>
</dbReference>
<gene>
    <name evidence="3" type="ORF">FW778_00810</name>
</gene>
<keyword evidence="4" id="KW-1185">Reference proteome</keyword>
<accession>A0A5J5IHQ3</accession>
<evidence type="ECO:0000259" key="2">
    <source>
        <dbReference type="Pfam" id="PF00582"/>
    </source>
</evidence>
<dbReference type="Pfam" id="PF00582">
    <property type="entry name" value="Usp"/>
    <property type="match status" value="1"/>
</dbReference>